<evidence type="ECO:0000313" key="2">
    <source>
        <dbReference type="EMBL" id="KAK9088559.1"/>
    </source>
</evidence>
<evidence type="ECO:0000313" key="3">
    <source>
        <dbReference type="Proteomes" id="UP001419268"/>
    </source>
</evidence>
<protein>
    <submittedName>
        <fullName evidence="2">Uncharacterized protein</fullName>
    </submittedName>
</protein>
<feature type="chain" id="PRO_5042824033" evidence="1">
    <location>
        <begin position="31"/>
        <end position="149"/>
    </location>
</feature>
<dbReference type="EMBL" id="JBBNAG010000012">
    <property type="protein sequence ID" value="KAK9088559.1"/>
    <property type="molecule type" value="Genomic_DNA"/>
</dbReference>
<keyword evidence="1" id="KW-0732">Signal</keyword>
<dbReference type="Proteomes" id="UP001419268">
    <property type="component" value="Unassembled WGS sequence"/>
</dbReference>
<reference evidence="2 3" key="1">
    <citation type="submission" date="2024-01" db="EMBL/GenBank/DDBJ databases">
        <title>Genome assemblies of Stephania.</title>
        <authorList>
            <person name="Yang L."/>
        </authorList>
    </citation>
    <scope>NUCLEOTIDE SEQUENCE [LARGE SCALE GENOMIC DNA]</scope>
    <source>
        <strain evidence="2">JXDWG</strain>
        <tissue evidence="2">Leaf</tissue>
    </source>
</reference>
<keyword evidence="3" id="KW-1185">Reference proteome</keyword>
<organism evidence="2 3">
    <name type="scientific">Stephania cephalantha</name>
    <dbReference type="NCBI Taxonomy" id="152367"/>
    <lineage>
        <taxon>Eukaryota</taxon>
        <taxon>Viridiplantae</taxon>
        <taxon>Streptophyta</taxon>
        <taxon>Embryophyta</taxon>
        <taxon>Tracheophyta</taxon>
        <taxon>Spermatophyta</taxon>
        <taxon>Magnoliopsida</taxon>
        <taxon>Ranunculales</taxon>
        <taxon>Menispermaceae</taxon>
        <taxon>Menispermoideae</taxon>
        <taxon>Cissampelideae</taxon>
        <taxon>Stephania</taxon>
    </lineage>
</organism>
<sequence length="149" mass="16675">MEETRLKSSHFSLAITSLFLLFHKDQLAVANNIGHRTSSSTTLLVRFAKNHSSKGSSKKFGTTSMALSLYHTMSALSHSRRTWFVVSSFALHNSQQGSTTKRLLYLVLFVSRAFLKASHKKVLIFSGPCQLHISFHALFLTVVCCRISL</sequence>
<gene>
    <name evidence="2" type="ORF">Scep_027641</name>
</gene>
<name>A0AAP0HIP6_9MAGN</name>
<dbReference type="AlphaFoldDB" id="A0AAP0HIP6"/>
<comment type="caution">
    <text evidence="2">The sequence shown here is derived from an EMBL/GenBank/DDBJ whole genome shotgun (WGS) entry which is preliminary data.</text>
</comment>
<feature type="signal peptide" evidence="1">
    <location>
        <begin position="1"/>
        <end position="30"/>
    </location>
</feature>
<proteinExistence type="predicted"/>
<evidence type="ECO:0000256" key="1">
    <source>
        <dbReference type="SAM" id="SignalP"/>
    </source>
</evidence>
<accession>A0AAP0HIP6</accession>